<evidence type="ECO:0000256" key="2">
    <source>
        <dbReference type="ARBA" id="ARBA00034247"/>
    </source>
</evidence>
<comment type="catalytic activity">
    <reaction evidence="2">
        <text>2 GTP = 3',3'-c-di-GMP + 2 diphosphate</text>
        <dbReference type="Rhea" id="RHEA:24898"/>
        <dbReference type="ChEBI" id="CHEBI:33019"/>
        <dbReference type="ChEBI" id="CHEBI:37565"/>
        <dbReference type="ChEBI" id="CHEBI:58805"/>
        <dbReference type="EC" id="2.7.7.65"/>
    </reaction>
</comment>
<dbReference type="eggNOG" id="COG4753">
    <property type="taxonomic scope" value="Bacteria"/>
</dbReference>
<evidence type="ECO:0000259" key="5">
    <source>
        <dbReference type="PROSITE" id="PS50110"/>
    </source>
</evidence>
<dbReference type="InterPro" id="IPR001789">
    <property type="entry name" value="Sig_transdc_resp-reg_receiver"/>
</dbReference>
<sequence length="476" mass="53329">MTDLGSPTDTDLLKSLTVLYAEDNEEIRDQLCIFLRRRVGTLLTADNGESGLALYRQAKPDMIITDILMPKMDGLSMARAIRNDDTQTPIIVTTAYNDENFFMRAIELSIDQYVLKPTDPYQLINAVLRCGRNLWRQREREAANQYARFLLDIQTNPLAVINEGAIEHLNKAFIQFLGVEDLAAFREQQKSGLDILLILGERSYSLTKESAQISNALLEAGDAQAIVYLRCAGGGCQALKKQDDLQRSVELRPFAASVNLLEGHNKLVFTFADIASIESHMRKLEEIAFTDGLTGVANRASLQQILNAEMQRSRRHGGTFSIILFDIDHFKQVNDNFGHQVGDDVLRLLASTIADNLRATDTIARWGGEEFMVVCPEINIEAAHRLAEKLRQLIEHITFPEVKQITSSFGVTQFQKNDQSRSLTQRADCALYRAKEGGRNRVEQEAPAPDENNDTPTNTALGDHSRADLHPPSLRT</sequence>
<dbReference type="InterPro" id="IPR000160">
    <property type="entry name" value="GGDEF_dom"/>
</dbReference>
<proteinExistence type="predicted"/>
<dbReference type="AlphaFoldDB" id="A0L7G7"/>
<dbReference type="SMART" id="SM00267">
    <property type="entry name" value="GGDEF"/>
    <property type="match status" value="1"/>
</dbReference>
<dbReference type="PANTHER" id="PTHR45138">
    <property type="entry name" value="REGULATORY COMPONENTS OF SENSORY TRANSDUCTION SYSTEM"/>
    <property type="match status" value="1"/>
</dbReference>
<dbReference type="PANTHER" id="PTHR45138:SF9">
    <property type="entry name" value="DIGUANYLATE CYCLASE DGCM-RELATED"/>
    <property type="match status" value="1"/>
</dbReference>
<dbReference type="KEGG" id="mgm:Mmc1_1399"/>
<dbReference type="GO" id="GO:0052621">
    <property type="term" value="F:diguanylate cyclase activity"/>
    <property type="evidence" value="ECO:0007669"/>
    <property type="project" value="UniProtKB-EC"/>
</dbReference>
<dbReference type="EC" id="2.7.7.65" evidence="1"/>
<feature type="compositionally biased region" description="Basic and acidic residues" evidence="4">
    <location>
        <begin position="435"/>
        <end position="444"/>
    </location>
</feature>
<evidence type="ECO:0000256" key="3">
    <source>
        <dbReference type="PROSITE-ProRule" id="PRU00169"/>
    </source>
</evidence>
<dbReference type="SUPFAM" id="SSF55073">
    <property type="entry name" value="Nucleotide cyclase"/>
    <property type="match status" value="1"/>
</dbReference>
<evidence type="ECO:0000256" key="1">
    <source>
        <dbReference type="ARBA" id="ARBA00012528"/>
    </source>
</evidence>
<dbReference type="PROSITE" id="PS50110">
    <property type="entry name" value="RESPONSE_REGULATORY"/>
    <property type="match status" value="1"/>
</dbReference>
<dbReference type="SUPFAM" id="SSF52172">
    <property type="entry name" value="CheY-like"/>
    <property type="match status" value="1"/>
</dbReference>
<dbReference type="OrthoDB" id="9812260at2"/>
<keyword evidence="3" id="KW-0597">Phosphoprotein</keyword>
<dbReference type="NCBIfam" id="TIGR00254">
    <property type="entry name" value="GGDEF"/>
    <property type="match status" value="1"/>
</dbReference>
<name>A0L7G7_MAGMM</name>
<dbReference type="Proteomes" id="UP000002586">
    <property type="component" value="Chromosome"/>
</dbReference>
<feature type="region of interest" description="Disordered" evidence="4">
    <location>
        <begin position="435"/>
        <end position="476"/>
    </location>
</feature>
<evidence type="ECO:0000313" key="7">
    <source>
        <dbReference type="EMBL" id="ABK43910.1"/>
    </source>
</evidence>
<dbReference type="CDD" id="cd01949">
    <property type="entry name" value="GGDEF"/>
    <property type="match status" value="1"/>
</dbReference>
<dbReference type="EMBL" id="CP000471">
    <property type="protein sequence ID" value="ABK43910.1"/>
    <property type="molecule type" value="Genomic_DNA"/>
</dbReference>
<organism evidence="7 8">
    <name type="scientific">Magnetococcus marinus (strain ATCC BAA-1437 / JCM 17883 / MC-1)</name>
    <dbReference type="NCBI Taxonomy" id="156889"/>
    <lineage>
        <taxon>Bacteria</taxon>
        <taxon>Pseudomonadati</taxon>
        <taxon>Pseudomonadota</taxon>
        <taxon>Magnetococcia</taxon>
        <taxon>Magnetococcales</taxon>
        <taxon>Magnetococcaceae</taxon>
        <taxon>Magnetococcus</taxon>
    </lineage>
</organism>
<dbReference type="Pfam" id="PF00072">
    <property type="entry name" value="Response_reg"/>
    <property type="match status" value="1"/>
</dbReference>
<dbReference type="InterPro" id="IPR043128">
    <property type="entry name" value="Rev_trsase/Diguanyl_cyclase"/>
</dbReference>
<feature type="modified residue" description="4-aspartylphosphate" evidence="3">
    <location>
        <position position="66"/>
    </location>
</feature>
<accession>A0L7G7</accession>
<feature type="domain" description="Response regulatory" evidence="5">
    <location>
        <begin position="17"/>
        <end position="131"/>
    </location>
</feature>
<feature type="domain" description="GGDEF" evidence="6">
    <location>
        <begin position="318"/>
        <end position="447"/>
    </location>
</feature>
<dbReference type="InterPro" id="IPR029787">
    <property type="entry name" value="Nucleotide_cyclase"/>
</dbReference>
<protein>
    <recommendedName>
        <fullName evidence="1">diguanylate cyclase</fullName>
        <ecNumber evidence="1">2.7.7.65</ecNumber>
    </recommendedName>
</protein>
<dbReference type="GO" id="GO:0000160">
    <property type="term" value="P:phosphorelay signal transduction system"/>
    <property type="evidence" value="ECO:0007669"/>
    <property type="project" value="InterPro"/>
</dbReference>
<reference evidence="7 8" key="2">
    <citation type="journal article" date="2012" name="Int. J. Syst. Evol. Microbiol.">
        <title>Magnetococcus marinus gen. nov., sp. nov., a marine, magnetotactic bacterium that represents a novel lineage (Magnetococcaceae fam. nov.; Magnetococcales ord. nov.) at the base of the Alphaproteobacteria.</title>
        <authorList>
            <person name="Bazylinski D.A."/>
            <person name="Williams T.J."/>
            <person name="Lefevre C.T."/>
            <person name="Berg R.J."/>
            <person name="Zhang C.L."/>
            <person name="Bowser S.S."/>
            <person name="Dean A.J."/>
            <person name="Beveridge T.J."/>
        </authorList>
    </citation>
    <scope>NUCLEOTIDE SEQUENCE [LARGE SCALE GENOMIC DNA]</scope>
    <source>
        <strain evidence="8">ATCC BAA-1437 / JCM 17883 / MC-1</strain>
    </source>
</reference>
<reference evidence="8" key="1">
    <citation type="journal article" date="2009" name="Appl. Environ. Microbiol.">
        <title>Complete genome sequence of the chemolithoautotrophic marine magnetotactic coccus strain MC-1.</title>
        <authorList>
            <person name="Schubbe S."/>
            <person name="Williams T.J."/>
            <person name="Xie G."/>
            <person name="Kiss H.E."/>
            <person name="Brettin T.S."/>
            <person name="Martinez D."/>
            <person name="Ross C.A."/>
            <person name="Schuler D."/>
            <person name="Cox B.L."/>
            <person name="Nealson K.H."/>
            <person name="Bazylinski D.A."/>
        </authorList>
    </citation>
    <scope>NUCLEOTIDE SEQUENCE [LARGE SCALE GENOMIC DNA]</scope>
    <source>
        <strain evidence="8">ATCC BAA-1437 / JCM 17883 / MC-1</strain>
    </source>
</reference>
<evidence type="ECO:0000256" key="4">
    <source>
        <dbReference type="SAM" id="MobiDB-lite"/>
    </source>
</evidence>
<dbReference type="STRING" id="156889.Mmc1_1399"/>
<gene>
    <name evidence="7" type="ordered locus">Mmc1_1399</name>
</gene>
<dbReference type="eggNOG" id="COG3706">
    <property type="taxonomic scope" value="Bacteria"/>
</dbReference>
<dbReference type="Pfam" id="PF00990">
    <property type="entry name" value="GGDEF"/>
    <property type="match status" value="1"/>
</dbReference>
<evidence type="ECO:0000259" key="6">
    <source>
        <dbReference type="PROSITE" id="PS50887"/>
    </source>
</evidence>
<dbReference type="PROSITE" id="PS50887">
    <property type="entry name" value="GGDEF"/>
    <property type="match status" value="1"/>
</dbReference>
<dbReference type="HOGENOM" id="CLU_000445_11_28_5"/>
<dbReference type="Gene3D" id="3.30.70.270">
    <property type="match status" value="1"/>
</dbReference>
<dbReference type="InterPro" id="IPR050469">
    <property type="entry name" value="Diguanylate_Cyclase"/>
</dbReference>
<dbReference type="FunFam" id="3.30.70.270:FF:000001">
    <property type="entry name" value="Diguanylate cyclase domain protein"/>
    <property type="match status" value="1"/>
</dbReference>
<dbReference type="InterPro" id="IPR011006">
    <property type="entry name" value="CheY-like_superfamily"/>
</dbReference>
<evidence type="ECO:0000313" key="8">
    <source>
        <dbReference type="Proteomes" id="UP000002586"/>
    </source>
</evidence>
<dbReference type="Gene3D" id="3.40.50.2300">
    <property type="match status" value="1"/>
</dbReference>
<dbReference type="SMART" id="SM00448">
    <property type="entry name" value="REC"/>
    <property type="match status" value="1"/>
</dbReference>
<keyword evidence="8" id="KW-1185">Reference proteome</keyword>
<dbReference type="RefSeq" id="WP_011713063.1">
    <property type="nucleotide sequence ID" value="NC_008576.1"/>
</dbReference>